<reference evidence="3 4" key="1">
    <citation type="submission" date="2024-11" db="EMBL/GenBank/DDBJ databases">
        <authorList>
            <person name="Heng Y.C."/>
            <person name="Lim A.C.H."/>
            <person name="Lee J.K.Y."/>
            <person name="Kittelmann S."/>
        </authorList>
    </citation>
    <scope>NUCLEOTIDE SEQUENCE [LARGE SCALE GENOMIC DNA]</scope>
    <source>
        <strain evidence="3 4">WILCCON 0114</strain>
    </source>
</reference>
<dbReference type="SUPFAM" id="SSF47413">
    <property type="entry name" value="lambda repressor-like DNA-binding domains"/>
    <property type="match status" value="1"/>
</dbReference>
<dbReference type="PANTHER" id="PTHR46797">
    <property type="entry name" value="HTH-TYPE TRANSCRIPTIONAL REGULATOR"/>
    <property type="match status" value="1"/>
</dbReference>
<feature type="domain" description="HTH cro/C1-type" evidence="2">
    <location>
        <begin position="9"/>
        <end position="64"/>
    </location>
</feature>
<dbReference type="PROSITE" id="PS50943">
    <property type="entry name" value="HTH_CROC1"/>
    <property type="match status" value="1"/>
</dbReference>
<evidence type="ECO:0000256" key="1">
    <source>
        <dbReference type="ARBA" id="ARBA00023125"/>
    </source>
</evidence>
<keyword evidence="1" id="KW-0238">DNA-binding</keyword>
<dbReference type="RefSeq" id="WP_406788195.1">
    <property type="nucleotide sequence ID" value="NZ_JBJIAA010000011.1"/>
</dbReference>
<sequence length="85" mass="9600">MTPNIGLNIRKMRKLKQISQKELAFRIKKSNGYLSDIENGNKLPSINVLYSIAYHLGICPSSLLGCKNKTCDHCKKSSNKISYKI</sequence>
<dbReference type="Proteomes" id="UP001623592">
    <property type="component" value="Unassembled WGS sequence"/>
</dbReference>
<keyword evidence="4" id="KW-1185">Reference proteome</keyword>
<dbReference type="InterPro" id="IPR010982">
    <property type="entry name" value="Lambda_DNA-bd_dom_sf"/>
</dbReference>
<dbReference type="Gene3D" id="1.10.260.40">
    <property type="entry name" value="lambda repressor-like DNA-binding domains"/>
    <property type="match status" value="1"/>
</dbReference>
<evidence type="ECO:0000313" key="3">
    <source>
        <dbReference type="EMBL" id="MFL0251541.1"/>
    </source>
</evidence>
<evidence type="ECO:0000259" key="2">
    <source>
        <dbReference type="PROSITE" id="PS50943"/>
    </source>
</evidence>
<organism evidence="3 4">
    <name type="scientific">Clostridium neuense</name>
    <dbReference type="NCBI Taxonomy" id="1728934"/>
    <lineage>
        <taxon>Bacteria</taxon>
        <taxon>Bacillati</taxon>
        <taxon>Bacillota</taxon>
        <taxon>Clostridia</taxon>
        <taxon>Eubacteriales</taxon>
        <taxon>Clostridiaceae</taxon>
        <taxon>Clostridium</taxon>
    </lineage>
</organism>
<dbReference type="EMBL" id="JBJIAA010000011">
    <property type="protein sequence ID" value="MFL0251541.1"/>
    <property type="molecule type" value="Genomic_DNA"/>
</dbReference>
<accession>A0ABW8TG99</accession>
<dbReference type="Pfam" id="PF01381">
    <property type="entry name" value="HTH_3"/>
    <property type="match status" value="1"/>
</dbReference>
<name>A0ABW8TG99_9CLOT</name>
<evidence type="ECO:0000313" key="4">
    <source>
        <dbReference type="Proteomes" id="UP001623592"/>
    </source>
</evidence>
<dbReference type="CDD" id="cd00093">
    <property type="entry name" value="HTH_XRE"/>
    <property type="match status" value="1"/>
</dbReference>
<gene>
    <name evidence="3" type="ORF">ACJDT4_14055</name>
</gene>
<comment type="caution">
    <text evidence="3">The sequence shown here is derived from an EMBL/GenBank/DDBJ whole genome shotgun (WGS) entry which is preliminary data.</text>
</comment>
<dbReference type="PANTHER" id="PTHR46797:SF1">
    <property type="entry name" value="METHYLPHOSPHONATE SYNTHASE"/>
    <property type="match status" value="1"/>
</dbReference>
<dbReference type="InterPro" id="IPR050807">
    <property type="entry name" value="TransReg_Diox_bact_type"/>
</dbReference>
<dbReference type="InterPro" id="IPR001387">
    <property type="entry name" value="Cro/C1-type_HTH"/>
</dbReference>
<protein>
    <submittedName>
        <fullName evidence="3">Helix-turn-helix domain-containing protein</fullName>
    </submittedName>
</protein>
<proteinExistence type="predicted"/>
<dbReference type="SMART" id="SM00530">
    <property type="entry name" value="HTH_XRE"/>
    <property type="match status" value="1"/>
</dbReference>